<name>A0A2K8N548_9BACL</name>
<dbReference type="KEGG" id="kyr:CVV65_05570"/>
<dbReference type="SUPFAM" id="SSF53098">
    <property type="entry name" value="Ribonuclease H-like"/>
    <property type="match status" value="1"/>
</dbReference>
<dbReference type="EMBL" id="CP024955">
    <property type="protein sequence ID" value="ATY84491.1"/>
    <property type="molecule type" value="Genomic_DNA"/>
</dbReference>
<gene>
    <name evidence="1" type="ORF">CVV65_05570</name>
</gene>
<reference evidence="2" key="1">
    <citation type="submission" date="2017-11" db="EMBL/GenBank/DDBJ databases">
        <title>Complete Genome Sequence of Kyrpidia sp. Strain EA-1, a thermophilic, hydrogen-oxidizing Bacterium, isolated from the Azores.</title>
        <authorList>
            <person name="Reiner J.E."/>
            <person name="Lapp C.J."/>
            <person name="Bunk B."/>
            <person name="Gescher J."/>
        </authorList>
    </citation>
    <scope>NUCLEOTIDE SEQUENCE [LARGE SCALE GENOMIC DNA]</scope>
    <source>
        <strain evidence="2">EA-1</strain>
    </source>
</reference>
<proteinExistence type="predicted"/>
<dbReference type="OrthoDB" id="8563755at2"/>
<accession>A0A2K8N548</accession>
<dbReference type="AlphaFoldDB" id="A0A2K8N548"/>
<dbReference type="RefSeq" id="WP_100667310.1">
    <property type="nucleotide sequence ID" value="NZ_CP024955.1"/>
</dbReference>
<evidence type="ECO:0000313" key="1">
    <source>
        <dbReference type="EMBL" id="ATY84491.1"/>
    </source>
</evidence>
<keyword evidence="2" id="KW-1185">Reference proteome</keyword>
<evidence type="ECO:0000313" key="2">
    <source>
        <dbReference type="Proteomes" id="UP000231932"/>
    </source>
</evidence>
<protein>
    <submittedName>
        <fullName evidence="1">Uncharacterized protein</fullName>
    </submittedName>
</protein>
<sequence length="600" mass="68645">MELKAASKNSNPFRAYADASFDLSGRCGLAILVTTPDGQELRYSASLPSAGSHEAEKEAVLEAARRLQWMNAASAVIFTDCTGAIVTDLPYPVVWIPREENRAADALSRIARVGWDTVVGKAPRPRIEIAKPLKQGMESPGPTAIIHPFEFNPRDKVSANIERFFRANPTASLDDLMRAMPLPEIRVANALMFKAPTWFRFNEKGEIRYNPDGSKNRDPIQVVAAIRRWCVGRGLKIGGNPANLVLAANNTLRHSLSQRIGTLAKETTQPVVAISEVLERLTPEQRDTWATYPNQQLEWLSKHFAGWWKVGGLLVNPKAVLSKDILERLWSELGLPVNVTRPSRWPTQARKHLLSSKSPEDQMFRHQYESPPLKRLKVKNLADSSEKFWWITDTEARKQWQEEKDKKKRESLDWKRERRKQQIRKARWLLCEARRLPGRRKDLGLPPLRAPWSRTLTEEERECLVSKEEARRLFSYPPAYLEEAVRRGLWRSVAIENSLYVLAPDVWFTKTHAESWEPILNDCVYVPVDAVRRILGMDRKELLKILQEQRIQTFAKHGREWVVRGGFLKRGDVLRLIQQYALGARISGSALRLLDISEAK</sequence>
<organism evidence="1 2">
    <name type="scientific">Kyrpidia spormannii</name>
    <dbReference type="NCBI Taxonomy" id="2055160"/>
    <lineage>
        <taxon>Bacteria</taxon>
        <taxon>Bacillati</taxon>
        <taxon>Bacillota</taxon>
        <taxon>Bacilli</taxon>
        <taxon>Bacillales</taxon>
        <taxon>Alicyclobacillaceae</taxon>
        <taxon>Kyrpidia</taxon>
    </lineage>
</organism>
<dbReference type="Proteomes" id="UP000231932">
    <property type="component" value="Chromosome"/>
</dbReference>
<dbReference type="InterPro" id="IPR012337">
    <property type="entry name" value="RNaseH-like_sf"/>
</dbReference>